<dbReference type="RefSeq" id="WP_135643525.1">
    <property type="nucleotide sequence ID" value="NZ_RQER01000007.1"/>
</dbReference>
<evidence type="ECO:0000256" key="2">
    <source>
        <dbReference type="ARBA" id="ARBA00009948"/>
    </source>
</evidence>
<dbReference type="PROSITE" id="PS00885">
    <property type="entry name" value="EPSP_SYNTHASE_2"/>
    <property type="match status" value="1"/>
</dbReference>
<dbReference type="InterPro" id="IPR023193">
    <property type="entry name" value="EPSP_synthase_CS"/>
</dbReference>
<dbReference type="EMBL" id="RQER01000007">
    <property type="protein sequence ID" value="TGK00072.1"/>
    <property type="molecule type" value="Genomic_DNA"/>
</dbReference>
<feature type="binding site" evidence="8">
    <location>
        <position position="20"/>
    </location>
    <ligand>
        <name>3-phosphoshikimate</name>
        <dbReference type="ChEBI" id="CHEBI:145989"/>
    </ligand>
</feature>
<keyword evidence="12" id="KW-1185">Reference proteome</keyword>
<dbReference type="InterPro" id="IPR006264">
    <property type="entry name" value="EPSP_synthase"/>
</dbReference>
<feature type="binding site" evidence="8">
    <location>
        <position position="344"/>
    </location>
    <ligand>
        <name>phosphoenolpyruvate</name>
        <dbReference type="ChEBI" id="CHEBI:58702"/>
    </ligand>
</feature>
<feature type="binding site" evidence="8">
    <location>
        <position position="313"/>
    </location>
    <ligand>
        <name>3-phosphoshikimate</name>
        <dbReference type="ChEBI" id="CHEBI:145989"/>
    </ligand>
</feature>
<reference evidence="11" key="1">
    <citation type="submission" date="2018-10" db="EMBL/GenBank/DDBJ databases">
        <authorList>
            <person name="Vincent A.T."/>
            <person name="Schiettekatte O."/>
            <person name="Bourhy P."/>
            <person name="Veyrier F.J."/>
            <person name="Picardeau M."/>
        </authorList>
    </citation>
    <scope>NUCLEOTIDE SEQUENCE</scope>
    <source>
        <strain evidence="11">201702690</strain>
    </source>
</reference>
<evidence type="ECO:0000313" key="11">
    <source>
        <dbReference type="EMBL" id="TGL42706.1"/>
    </source>
</evidence>
<feature type="binding site" evidence="8">
    <location>
        <position position="92"/>
    </location>
    <ligand>
        <name>phosphoenolpyruvate</name>
        <dbReference type="ChEBI" id="CHEBI:58702"/>
    </ligand>
</feature>
<sequence>MIPRVLSSSGREIFVPGDKSLSHRSVLFSVLSKGTSRVSGFLEAEDPLNTMKAFSHLGLKIEKLSPGSYLFTSPGKSSLHSPKEELDFGNAGTGIRLSAGLISGIPGIHARLTGDPSLQKRPMSRIIKPLSAMGASIQGKEDKAPLEIQGRKLSSFVYKSPIASAQVKSCLMLAAMASETSLDYEEEILSRDHTENMFRFLGNTLEYSSPTHFKMEPPYIFEAGDFKVPGDISSAAFFLVLGVLLKEGSVLVKNVGLNPSRIGILKALQAMGGKILIHNQRIECGEPVGDLEAVSSNLHFSDIPEEWIPSLIDEIPILTIAGLFAKGGFAIRHAEELRAKESDRITAMVENLRNLGILVHEYKDGYEIPEQNSSASSSELQAWLSGKGARIFTKMDHRIAMSFLVLRAVSGLDLTPDETSWIETSFPGFESLLGGFIS</sequence>
<feature type="active site" description="Proton acceptor" evidence="8">
    <location>
        <position position="313"/>
    </location>
</feature>
<feature type="binding site" evidence="8">
    <location>
        <position position="19"/>
    </location>
    <ligand>
        <name>3-phosphoshikimate</name>
        <dbReference type="ChEBI" id="CHEBI:145989"/>
    </ligand>
</feature>
<evidence type="ECO:0000256" key="4">
    <source>
        <dbReference type="ARBA" id="ARBA00022605"/>
    </source>
</evidence>
<dbReference type="UniPathway" id="UPA00053">
    <property type="reaction ID" value="UER00089"/>
</dbReference>
<dbReference type="GO" id="GO:0009423">
    <property type="term" value="P:chorismate biosynthetic process"/>
    <property type="evidence" value="ECO:0007669"/>
    <property type="project" value="UniProtKB-UniRule"/>
</dbReference>
<dbReference type="Pfam" id="PF00275">
    <property type="entry name" value="EPSP_synthase"/>
    <property type="match status" value="1"/>
</dbReference>
<comment type="catalytic activity">
    <reaction evidence="7">
        <text>3-phosphoshikimate + phosphoenolpyruvate = 5-O-(1-carboxyvinyl)-3-phosphoshikimate + phosphate</text>
        <dbReference type="Rhea" id="RHEA:21256"/>
        <dbReference type="ChEBI" id="CHEBI:43474"/>
        <dbReference type="ChEBI" id="CHEBI:57701"/>
        <dbReference type="ChEBI" id="CHEBI:58702"/>
        <dbReference type="ChEBI" id="CHEBI:145989"/>
        <dbReference type="EC" id="2.5.1.19"/>
    </reaction>
    <physiologicalReaction direction="left-to-right" evidence="7">
        <dbReference type="Rhea" id="RHEA:21257"/>
    </physiologicalReaction>
</comment>
<keyword evidence="6 8" id="KW-0057">Aromatic amino acid biosynthesis</keyword>
<comment type="subunit">
    <text evidence="8">Monomer.</text>
</comment>
<proteinExistence type="inferred from homology"/>
<evidence type="ECO:0000313" key="10">
    <source>
        <dbReference type="EMBL" id="TGK00072.1"/>
    </source>
</evidence>
<evidence type="ECO:0000256" key="5">
    <source>
        <dbReference type="ARBA" id="ARBA00022679"/>
    </source>
</evidence>
<feature type="binding site" evidence="8">
    <location>
        <position position="340"/>
    </location>
    <ligand>
        <name>3-phosphoshikimate</name>
        <dbReference type="ChEBI" id="CHEBI:145989"/>
    </ligand>
</feature>
<dbReference type="Proteomes" id="UP000297946">
    <property type="component" value="Unassembled WGS sequence"/>
</dbReference>
<feature type="binding site" evidence="8">
    <location>
        <position position="164"/>
    </location>
    <ligand>
        <name>3-phosphoshikimate</name>
        <dbReference type="ChEBI" id="CHEBI:145989"/>
    </ligand>
</feature>
<comment type="caution">
    <text evidence="8">Lacks conserved residue(s) required for the propagation of feature annotation.</text>
</comment>
<feature type="binding site" evidence="8">
    <location>
        <position position="166"/>
    </location>
    <ligand>
        <name>phosphoenolpyruvate</name>
        <dbReference type="ChEBI" id="CHEBI:58702"/>
    </ligand>
</feature>
<dbReference type="FunFam" id="3.65.10.10:FF:000005">
    <property type="entry name" value="3-phosphoshikimate 1-carboxyvinyltransferase"/>
    <property type="match status" value="1"/>
</dbReference>
<dbReference type="SUPFAM" id="SSF55205">
    <property type="entry name" value="EPT/RTPC-like"/>
    <property type="match status" value="1"/>
</dbReference>
<comment type="pathway">
    <text evidence="1 8">Metabolic intermediate biosynthesis; chorismate biosynthesis; chorismate from D-erythrose 4-phosphate and phosphoenolpyruvate: step 6/7.</text>
</comment>
<name>A0A5F1ZY37_9LEPT</name>
<evidence type="ECO:0000256" key="7">
    <source>
        <dbReference type="ARBA" id="ARBA00044633"/>
    </source>
</evidence>
<evidence type="ECO:0000256" key="6">
    <source>
        <dbReference type="ARBA" id="ARBA00023141"/>
    </source>
</evidence>
<comment type="similarity">
    <text evidence="2 8">Belongs to the EPSP synthase family.</text>
</comment>
<keyword evidence="5 8" id="KW-0808">Transferase</keyword>
<accession>A0A5F1ZY37</accession>
<dbReference type="PANTHER" id="PTHR21090">
    <property type="entry name" value="AROM/DEHYDROQUINATE SYNTHASE"/>
    <property type="match status" value="1"/>
</dbReference>
<dbReference type="PIRSF" id="PIRSF000505">
    <property type="entry name" value="EPSPS"/>
    <property type="match status" value="1"/>
</dbReference>
<dbReference type="InterPro" id="IPR001986">
    <property type="entry name" value="Enolpyruvate_Tfrase_dom"/>
</dbReference>
<evidence type="ECO:0000313" key="13">
    <source>
        <dbReference type="Proteomes" id="UP000297946"/>
    </source>
</evidence>
<reference evidence="12 13" key="2">
    <citation type="journal article" date="2019" name="PLoS Negl. Trop. Dis.">
        <title>Revisiting the worldwide diversity of Leptospira species in the environment.</title>
        <authorList>
            <person name="Vincent A.T."/>
            <person name="Schiettekatte O."/>
            <person name="Bourhy P."/>
            <person name="Veyrier F.J."/>
            <person name="Picardeau M."/>
        </authorList>
    </citation>
    <scope>NUCLEOTIDE SEQUENCE [LARGE SCALE GENOMIC DNA]</scope>
    <source>
        <strain evidence="12">201702690</strain>
        <strain evidence="10 13">SSW18</strain>
    </source>
</reference>
<dbReference type="AlphaFoldDB" id="A0A5F1ZY37"/>
<organism evidence="10 13">
    <name type="scientific">Leptospira langatensis</name>
    <dbReference type="NCBI Taxonomy" id="2484983"/>
    <lineage>
        <taxon>Bacteria</taxon>
        <taxon>Pseudomonadati</taxon>
        <taxon>Spirochaetota</taxon>
        <taxon>Spirochaetia</taxon>
        <taxon>Leptospirales</taxon>
        <taxon>Leptospiraceae</taxon>
        <taxon>Leptospira</taxon>
    </lineage>
</organism>
<feature type="binding site" evidence="8">
    <location>
        <position position="166"/>
    </location>
    <ligand>
        <name>3-phosphoshikimate</name>
        <dbReference type="ChEBI" id="CHEBI:145989"/>
    </ligand>
</feature>
<feature type="binding site" evidence="8">
    <location>
        <position position="398"/>
    </location>
    <ligand>
        <name>phosphoenolpyruvate</name>
        <dbReference type="ChEBI" id="CHEBI:58702"/>
    </ligand>
</feature>
<dbReference type="InterPro" id="IPR036968">
    <property type="entry name" value="Enolpyruvate_Tfrase_sf"/>
</dbReference>
<dbReference type="GO" id="GO:0008652">
    <property type="term" value="P:amino acid biosynthetic process"/>
    <property type="evidence" value="ECO:0007669"/>
    <property type="project" value="UniProtKB-KW"/>
</dbReference>
<evidence type="ECO:0000256" key="8">
    <source>
        <dbReference type="HAMAP-Rule" id="MF_00210"/>
    </source>
</evidence>
<dbReference type="GO" id="GO:0005737">
    <property type="term" value="C:cytoplasm"/>
    <property type="evidence" value="ECO:0007669"/>
    <property type="project" value="UniProtKB-SubCell"/>
</dbReference>
<comment type="caution">
    <text evidence="10">The sequence shown here is derived from an EMBL/GenBank/DDBJ whole genome shotgun (WGS) entry which is preliminary data.</text>
</comment>
<feature type="domain" description="Enolpyruvate transferase" evidence="9">
    <location>
        <begin position="12"/>
        <end position="431"/>
    </location>
</feature>
<dbReference type="NCBIfam" id="TIGR01356">
    <property type="entry name" value="aroA"/>
    <property type="match status" value="1"/>
</dbReference>
<dbReference type="GO" id="GO:0009073">
    <property type="term" value="P:aromatic amino acid family biosynthetic process"/>
    <property type="evidence" value="ECO:0007669"/>
    <property type="project" value="UniProtKB-KW"/>
</dbReference>
<dbReference type="OrthoDB" id="9809920at2"/>
<dbReference type="InterPro" id="IPR013792">
    <property type="entry name" value="RNA3'P_cycl/enolpyr_Trfase_a/b"/>
</dbReference>
<evidence type="ECO:0000259" key="9">
    <source>
        <dbReference type="Pfam" id="PF00275"/>
    </source>
</evidence>
<dbReference type="EC" id="2.5.1.19" evidence="8"/>
<dbReference type="Proteomes" id="UP000297273">
    <property type="component" value="Unassembled WGS sequence"/>
</dbReference>
<protein>
    <recommendedName>
        <fullName evidence="8">3-phosphoshikimate 1-carboxyvinyltransferase</fullName>
        <ecNumber evidence="8">2.5.1.19</ecNumber>
    </recommendedName>
    <alternativeName>
        <fullName evidence="8">5-enolpyruvylshikimate-3-phosphate synthase</fullName>
        <shortName evidence="8">EPSP synthase</shortName>
        <shortName evidence="8">EPSPS</shortName>
    </alternativeName>
</protein>
<dbReference type="CDD" id="cd01556">
    <property type="entry name" value="EPSP_synthase"/>
    <property type="match status" value="1"/>
</dbReference>
<feature type="binding site" evidence="8">
    <location>
        <position position="19"/>
    </location>
    <ligand>
        <name>phosphoenolpyruvate</name>
        <dbReference type="ChEBI" id="CHEBI:58702"/>
    </ligand>
</feature>
<dbReference type="Gene3D" id="3.65.10.10">
    <property type="entry name" value="Enolpyruvate transferase domain"/>
    <property type="match status" value="2"/>
</dbReference>
<dbReference type="EMBL" id="RQGC01000002">
    <property type="protein sequence ID" value="TGL42706.1"/>
    <property type="molecule type" value="Genomic_DNA"/>
</dbReference>
<dbReference type="HAMAP" id="MF_00210">
    <property type="entry name" value="EPSP_synth"/>
    <property type="match status" value="1"/>
</dbReference>
<keyword evidence="4 8" id="KW-0028">Amino-acid biosynthesis</keyword>
<feature type="binding site" evidence="8">
    <location>
        <position position="121"/>
    </location>
    <ligand>
        <name>phosphoenolpyruvate</name>
        <dbReference type="ChEBI" id="CHEBI:58702"/>
    </ligand>
</feature>
<feature type="binding site" evidence="8">
    <location>
        <position position="24"/>
    </location>
    <ligand>
        <name>3-phosphoshikimate</name>
        <dbReference type="ChEBI" id="CHEBI:145989"/>
    </ligand>
</feature>
<dbReference type="PANTHER" id="PTHR21090:SF5">
    <property type="entry name" value="PENTAFUNCTIONAL AROM POLYPEPTIDE"/>
    <property type="match status" value="1"/>
</dbReference>
<comment type="subcellular location">
    <subcellularLocation>
        <location evidence="8">Cytoplasm</location>
    </subcellularLocation>
</comment>
<keyword evidence="3 8" id="KW-0963">Cytoplasm</keyword>
<gene>
    <name evidence="8 10" type="primary">aroA</name>
    <name evidence="10" type="ORF">EHO57_12305</name>
    <name evidence="11" type="ORF">EHQ53_04440</name>
</gene>
<evidence type="ECO:0000256" key="1">
    <source>
        <dbReference type="ARBA" id="ARBA00004811"/>
    </source>
</evidence>
<evidence type="ECO:0000313" key="12">
    <source>
        <dbReference type="Proteomes" id="UP000297273"/>
    </source>
</evidence>
<comment type="function">
    <text evidence="8">Catalyzes the transfer of the enolpyruvyl moiety of phosphoenolpyruvate (PEP) to the 5-hydroxyl of shikimate-3-phosphate (S3P) to produce enolpyruvyl shikimate-3-phosphate and inorganic phosphate.</text>
</comment>
<evidence type="ECO:0000256" key="3">
    <source>
        <dbReference type="ARBA" id="ARBA00022490"/>
    </source>
</evidence>
<dbReference type="GO" id="GO:0003866">
    <property type="term" value="F:3-phosphoshikimate 1-carboxyvinyltransferase activity"/>
    <property type="evidence" value="ECO:0007669"/>
    <property type="project" value="UniProtKB-UniRule"/>
</dbReference>